<feature type="region of interest" description="Disordered" evidence="1">
    <location>
        <begin position="1"/>
        <end position="33"/>
    </location>
</feature>
<dbReference type="CDD" id="cd20266">
    <property type="entry name" value="Complex1_LYR_NDUFA6_LYRM6"/>
    <property type="match status" value="2"/>
</dbReference>
<feature type="domain" description="C2H2-type" evidence="2">
    <location>
        <begin position="85"/>
        <end position="106"/>
    </location>
</feature>
<dbReference type="InterPro" id="IPR045299">
    <property type="entry name" value="Complex1_LYR_NDUFA6_LYRM6"/>
</dbReference>
<evidence type="ECO:0000256" key="1">
    <source>
        <dbReference type="SAM" id="MobiDB-lite"/>
    </source>
</evidence>
<dbReference type="SMART" id="SM00355">
    <property type="entry name" value="ZnF_C2H2"/>
    <property type="match status" value="4"/>
</dbReference>
<feature type="domain" description="C2H2-type" evidence="2">
    <location>
        <begin position="492"/>
        <end position="513"/>
    </location>
</feature>
<feature type="region of interest" description="Disordered" evidence="1">
    <location>
        <begin position="170"/>
        <end position="234"/>
    </location>
</feature>
<keyword evidence="4" id="KW-1185">Reference proteome</keyword>
<feature type="region of interest" description="Disordered" evidence="1">
    <location>
        <begin position="408"/>
        <end position="439"/>
    </location>
</feature>
<dbReference type="Proteomes" id="UP000044602">
    <property type="component" value="Unassembled WGS sequence"/>
</dbReference>
<dbReference type="PANTHER" id="PTHR21354">
    <property type="entry name" value="ZINC FINGER PROTEIN 511"/>
    <property type="match status" value="1"/>
</dbReference>
<feature type="compositionally biased region" description="Acidic residues" evidence="1">
    <location>
        <begin position="7"/>
        <end position="23"/>
    </location>
</feature>
<gene>
    <name evidence="3" type="ORF">BN1708_000824</name>
</gene>
<dbReference type="PANTHER" id="PTHR21354:SF0">
    <property type="entry name" value="ZINC FINGER PROTEIN 511"/>
    <property type="match status" value="1"/>
</dbReference>
<dbReference type="InterPro" id="IPR039258">
    <property type="entry name" value="ZNF511"/>
</dbReference>
<accession>A0A0G4M7Q4</accession>
<evidence type="ECO:0000313" key="3">
    <source>
        <dbReference type="EMBL" id="CRK30289.1"/>
    </source>
</evidence>
<organism evidence="3 4">
    <name type="scientific">Verticillium longisporum</name>
    <name type="common">Verticillium dahliae var. longisporum</name>
    <dbReference type="NCBI Taxonomy" id="100787"/>
    <lineage>
        <taxon>Eukaryota</taxon>
        <taxon>Fungi</taxon>
        <taxon>Dikarya</taxon>
        <taxon>Ascomycota</taxon>
        <taxon>Pezizomycotina</taxon>
        <taxon>Sordariomycetes</taxon>
        <taxon>Hypocreomycetidae</taxon>
        <taxon>Glomerellales</taxon>
        <taxon>Plectosphaerellaceae</taxon>
        <taxon>Verticillium</taxon>
    </lineage>
</organism>
<protein>
    <recommendedName>
        <fullName evidence="2">C2H2-type domain-containing protein</fullName>
    </recommendedName>
</protein>
<proteinExistence type="predicted"/>
<name>A0A0G4M7Q4_VERLO</name>
<reference evidence="3 4" key="1">
    <citation type="submission" date="2015-05" db="EMBL/GenBank/DDBJ databases">
        <authorList>
            <person name="Wang D.B."/>
            <person name="Wang M."/>
        </authorList>
    </citation>
    <scope>NUCLEOTIDE SEQUENCE [LARGE SCALE GENOMIC DNA]</scope>
    <source>
        <strain evidence="3">VL1</strain>
    </source>
</reference>
<dbReference type="AlphaFoldDB" id="A0A0G4M7Q4"/>
<sequence>MKRSREAEDEPDSDCAVVDDQDSPEPANTDELPATKITYLDPSDQSITGEDVVMRCHLPGHKDGMAFRSYDEYQSHYHKAHTNRCLECRKNFPSSHLLSVHIEECHDSFVAVKRERGEHTFSCFVEGCERKCMTPQKRRMHLIDKHMYPKNFFFAVTKAGIDGRSSLLIEEGHHRRRSSVGNPNNAKSLRRRSGQQEPTTSPGEAGQSTADGAKTTQAKPQPTTGHSERPDTDMEDLAGAMSSLQFIPNAHWPPKMAITPTQFAQKTRQSANWPEAKRRVLHSYRQWIRAAPEVQTMYNLPMPVSVIRTRMREEFERHRFANKLSVVDVLLFKSHADYQETMNFWRQTNHIMSYFKNENFRGDDRLPKSFMSGFLEVSSAATSERQDAGCWNKGLQGNPPQYNHLRMKRSREAEDEPDSDCAVVGDHDSPEPPANTDELPATKITYLDPSDHSITGEDVIMRCHLPGHKDGMAFRSYDEYQSHYHKAHTNRCLECRKNFPSSHLLSVHIEECHDSFVAVKRERGEHTFSCFVEGCERKCMTHQKRRMHLIDKHMYPKNFFFAVTKAGIDGLPNDEPPEAVDSSQHWPPKMAITPTQFAQKTRQSANWPEAKRRVLHSYRQWIRAAPEVQTMYNLPMPVSVIRTRMREEFERHRFANKLSVVDVLLFKSHADYQETMNFWRQTNHIMSYFKNENFRGDDRLPKSFMSGFLEGRN</sequence>
<dbReference type="GO" id="GO:0045271">
    <property type="term" value="C:respiratory chain complex I"/>
    <property type="evidence" value="ECO:0007669"/>
    <property type="project" value="InterPro"/>
</dbReference>
<dbReference type="STRING" id="100787.A0A0G4M7Q4"/>
<evidence type="ECO:0000313" key="4">
    <source>
        <dbReference type="Proteomes" id="UP000044602"/>
    </source>
</evidence>
<dbReference type="PROSITE" id="PS00028">
    <property type="entry name" value="ZINC_FINGER_C2H2_1"/>
    <property type="match status" value="2"/>
</dbReference>
<dbReference type="EMBL" id="CVQH01021417">
    <property type="protein sequence ID" value="CRK30289.1"/>
    <property type="molecule type" value="Genomic_DNA"/>
</dbReference>
<feature type="compositionally biased region" description="Polar residues" evidence="1">
    <location>
        <begin position="195"/>
        <end position="225"/>
    </location>
</feature>
<dbReference type="InterPro" id="IPR013087">
    <property type="entry name" value="Znf_C2H2_type"/>
</dbReference>
<evidence type="ECO:0000259" key="2">
    <source>
        <dbReference type="PROSITE" id="PS00028"/>
    </source>
</evidence>